<keyword evidence="1" id="KW-1133">Transmembrane helix</keyword>
<protein>
    <submittedName>
        <fullName evidence="2">Uncharacterized protein</fullName>
    </submittedName>
</protein>
<organism evidence="2 3">
    <name type="scientific">Zhongshania guokunii</name>
    <dbReference type="NCBI Taxonomy" id="641783"/>
    <lineage>
        <taxon>Bacteria</taxon>
        <taxon>Pseudomonadati</taxon>
        <taxon>Pseudomonadota</taxon>
        <taxon>Gammaproteobacteria</taxon>
        <taxon>Cellvibrionales</taxon>
        <taxon>Spongiibacteraceae</taxon>
        <taxon>Zhongshania</taxon>
    </lineage>
</organism>
<reference evidence="2 3" key="1">
    <citation type="journal article" date="2011" name="Int. J. Syst. Evol. Microbiol.">
        <title>Zhongshania antarctica gen. nov., sp. nov. and Zhongshania guokunii sp. nov., gammaproteobacteria respectively isolated from coastal attached (fast) ice and surface seawater of the Antarctic.</title>
        <authorList>
            <person name="Li H.J."/>
            <person name="Zhang X.Y."/>
            <person name="Chen C.X."/>
            <person name="Zhang Y.J."/>
            <person name="Gao Z.M."/>
            <person name="Yu Y."/>
            <person name="Chen X.L."/>
            <person name="Chen B."/>
            <person name="Zhang Y.Z."/>
        </authorList>
    </citation>
    <scope>NUCLEOTIDE SEQUENCE [LARGE SCALE GENOMIC DNA]</scope>
    <source>
        <strain evidence="2 3">ZS6-22T</strain>
    </source>
</reference>
<sequence>MQIHSPLLLLVTFAFVYAPSLGRWLDTGSNLWYRHHLVWLAIILFVFFSLRQQRRNDL</sequence>
<dbReference type="Proteomes" id="UP001557485">
    <property type="component" value="Unassembled WGS sequence"/>
</dbReference>
<keyword evidence="3" id="KW-1185">Reference proteome</keyword>
<feature type="transmembrane region" description="Helical" evidence="1">
    <location>
        <begin position="32"/>
        <end position="50"/>
    </location>
</feature>
<dbReference type="RefSeq" id="WP_368382626.1">
    <property type="nucleotide sequence ID" value="NZ_JBFRYA010000015.1"/>
</dbReference>
<keyword evidence="1" id="KW-0812">Transmembrane</keyword>
<evidence type="ECO:0000313" key="3">
    <source>
        <dbReference type="Proteomes" id="UP001557485"/>
    </source>
</evidence>
<evidence type="ECO:0000313" key="2">
    <source>
        <dbReference type="EMBL" id="MEX1670289.1"/>
    </source>
</evidence>
<accession>A0ABV3U9T4</accession>
<keyword evidence="1" id="KW-0472">Membrane</keyword>
<comment type="caution">
    <text evidence="2">The sequence shown here is derived from an EMBL/GenBank/DDBJ whole genome shotgun (WGS) entry which is preliminary data.</text>
</comment>
<gene>
    <name evidence="2" type="ORF">AB4876_15315</name>
</gene>
<evidence type="ECO:0000256" key="1">
    <source>
        <dbReference type="SAM" id="Phobius"/>
    </source>
</evidence>
<proteinExistence type="predicted"/>
<dbReference type="EMBL" id="JBFRYA010000015">
    <property type="protein sequence ID" value="MEX1670289.1"/>
    <property type="molecule type" value="Genomic_DNA"/>
</dbReference>
<name>A0ABV3U9T4_9GAMM</name>